<protein>
    <recommendedName>
        <fullName evidence="3">Transposase IS30-like HTH domain-containing protein</fullName>
    </recommendedName>
</protein>
<proteinExistence type="predicted"/>
<evidence type="ECO:0000313" key="2">
    <source>
        <dbReference type="Proteomes" id="UP000331127"/>
    </source>
</evidence>
<dbReference type="RefSeq" id="WP_155353135.1">
    <property type="nucleotide sequence ID" value="NZ_BAAAHL010000012.1"/>
</dbReference>
<gene>
    <name evidence="1" type="ORF">Amac_010220</name>
</gene>
<comment type="caution">
    <text evidence="1">The sequence shown here is derived from an EMBL/GenBank/DDBJ whole genome shotgun (WGS) entry which is preliminary data.</text>
</comment>
<evidence type="ECO:0000313" key="1">
    <source>
        <dbReference type="EMBL" id="GES07427.1"/>
    </source>
</evidence>
<dbReference type="AlphaFoldDB" id="A0A5M3WED4"/>
<name>A0A5M3WED4_9ACTN</name>
<dbReference type="OrthoDB" id="4551805at2"/>
<accession>A0A5M3WED4</accession>
<dbReference type="EMBL" id="BLAE01000006">
    <property type="protein sequence ID" value="GES07427.1"/>
    <property type="molecule type" value="Genomic_DNA"/>
</dbReference>
<keyword evidence="2" id="KW-1185">Reference proteome</keyword>
<sequence>MSGIPLSDDELQQIRDLHAQGLSCSAVADTIGRSRAAVSRAAAKMGLAWDRSQTKAATEARVADAAAKRAQLALDLLDDAARIRAQLWEPCMAFNFGGRDNTYAEHQLERPDFAGQEKILRGMAIAVEKSLRLTDYDTGDDAAKVGSLLGSLFASFQDKHGTGD</sequence>
<dbReference type="Proteomes" id="UP000331127">
    <property type="component" value="Unassembled WGS sequence"/>
</dbReference>
<organism evidence="1 2">
    <name type="scientific">Acrocarpospora macrocephala</name>
    <dbReference type="NCBI Taxonomy" id="150177"/>
    <lineage>
        <taxon>Bacteria</taxon>
        <taxon>Bacillati</taxon>
        <taxon>Actinomycetota</taxon>
        <taxon>Actinomycetes</taxon>
        <taxon>Streptosporangiales</taxon>
        <taxon>Streptosporangiaceae</taxon>
        <taxon>Acrocarpospora</taxon>
    </lineage>
</organism>
<evidence type="ECO:0008006" key="3">
    <source>
        <dbReference type="Google" id="ProtNLM"/>
    </source>
</evidence>
<dbReference type="Gene3D" id="1.10.10.60">
    <property type="entry name" value="Homeodomain-like"/>
    <property type="match status" value="1"/>
</dbReference>
<reference evidence="1 2" key="1">
    <citation type="submission" date="2019-10" db="EMBL/GenBank/DDBJ databases">
        <title>Whole genome shotgun sequence of Acrocarpospora macrocephala NBRC 16266.</title>
        <authorList>
            <person name="Ichikawa N."/>
            <person name="Kimura A."/>
            <person name="Kitahashi Y."/>
            <person name="Komaki H."/>
            <person name="Oguchi A."/>
        </authorList>
    </citation>
    <scope>NUCLEOTIDE SEQUENCE [LARGE SCALE GENOMIC DNA]</scope>
    <source>
        <strain evidence="1 2">NBRC 16266</strain>
    </source>
</reference>